<dbReference type="Pfam" id="PF18386">
    <property type="entry name" value="ROQ_II"/>
    <property type="match status" value="1"/>
</dbReference>
<feature type="region of interest" description="Disordered" evidence="6">
    <location>
        <begin position="245"/>
        <end position="292"/>
    </location>
</feature>
<feature type="compositionally biased region" description="Polar residues" evidence="6">
    <location>
        <begin position="1191"/>
        <end position="1217"/>
    </location>
</feature>
<protein>
    <submittedName>
        <fullName evidence="8">RC3H2-like protein</fullName>
    </submittedName>
</protein>
<evidence type="ECO:0000256" key="2">
    <source>
        <dbReference type="ARBA" id="ARBA00022771"/>
    </source>
</evidence>
<keyword evidence="2 4" id="KW-0863">Zinc-finger</keyword>
<dbReference type="Proteomes" id="UP001164746">
    <property type="component" value="Chromosome 4"/>
</dbReference>
<organism evidence="8 9">
    <name type="scientific">Mya arenaria</name>
    <name type="common">Soft-shell clam</name>
    <dbReference type="NCBI Taxonomy" id="6604"/>
    <lineage>
        <taxon>Eukaryota</taxon>
        <taxon>Metazoa</taxon>
        <taxon>Spiralia</taxon>
        <taxon>Lophotrochozoa</taxon>
        <taxon>Mollusca</taxon>
        <taxon>Bivalvia</taxon>
        <taxon>Autobranchia</taxon>
        <taxon>Heteroconchia</taxon>
        <taxon>Euheterodonta</taxon>
        <taxon>Imparidentia</taxon>
        <taxon>Neoheterodontei</taxon>
        <taxon>Myida</taxon>
        <taxon>Myoidea</taxon>
        <taxon>Myidae</taxon>
        <taxon>Mya</taxon>
    </lineage>
</organism>
<evidence type="ECO:0000256" key="3">
    <source>
        <dbReference type="ARBA" id="ARBA00022833"/>
    </source>
</evidence>
<dbReference type="InterPro" id="IPR052249">
    <property type="entry name" value="Roquin_domain"/>
</dbReference>
<dbReference type="CDD" id="cd16638">
    <property type="entry name" value="mRING-HC-C3HC3D_Roquin"/>
    <property type="match status" value="1"/>
</dbReference>
<feature type="region of interest" description="Disordered" evidence="6">
    <location>
        <begin position="1127"/>
        <end position="1149"/>
    </location>
</feature>
<feature type="coiled-coil region" evidence="5">
    <location>
        <begin position="752"/>
        <end position="786"/>
    </location>
</feature>
<sequence length="1217" mass="133131">MPIQAPQWTEFLSCPVCYNVFNEQHYRPISLACGHTVCRTCLSKFQQKKCPFDQSLISRDLDELPSNFALLQLVCATASPDNKQPCVPQQVEKFYDRAKKCVEDLALLLKPVSSKEEGRARALRAARSLGERTVTELILQHQNPQQLSSNLWAARLEAQYPQASKTAIGHVVQLLYRASCFKLKEDYRTYEMLRREHDSQIVQIAMEAGLRIAPDQWSSLLYGDATHKSHMQSIIDKPMVPAGRGSSSYSLLKRQPSSGHQAPRGVVEQPHPGGDAPPGLGSGVPPTPGSYPTRKMEVILPPGAVMQPNGSLVPAAPNAPAGFVAPIDNTVAPAVGMENVQRVGFLPPNGDSAILQSGGIITGVESQEGILFQQQGIQPGQVAPPFQQPVPLIGATGMVQGQQPPGMVQPNSANMAGAGQQMVGPGFGQANPMAGNIGQPGMPQQGIPLGPQQQGMPGPIQQMSGMMPPYMSPYGPGGNMMGPRFPMHPMMYGQYPYPAMHPYMHYYPQGYMAPDGSRMPFDPNYFQSLNPFAEPWKPNAQGQMPSHMMNQPPYIPQGQGHGADVNGCEVCSQKMKEEEKKKQENRGHSHLCNQHYKNNSSPTLSPENQNVNYANLKGKELDTESKSDFDKSSLKEQRQILKQSFNRNNSSENWQKESQNSVKDTEETPAWSTFDDEDNDNDADYDYETSTRQFEQDRPQFESRGQNQDEYSWQAETSNSASETGKQNMSDDQSRTHPPPMLAEPNAKLYSLHSLHEKRNSLIQQLQEINKETIEQEQKLEELNNMPNLFKFDTDLVSEAEAVKSTLQHPAPLDTGPAKLKSNKPTNGEIFERLGAISGVLPRSVNDSILASWTTSALHDLTRSLESPQITPPATPYSQASSIPVSIMSTVRSLTSGSTISSHSSHFSSPFSQTITRVSSNNGTMSGIMTGTSKSSSMYSSAYSGGQSLSSMPSMSLVSTSTSQSRACGIVTTGKSRISTQMASSSPSYYTSTDYSDSSPVYNVTNKAYKKTKNIVYNSLSSPASSYENASTSNDSGFPESYSQPQSETYPSKMEEDTIPFVEGSPIISKFGPISRATRSAGGLGSGRALEVVADESAKMIPVTAVTPISSAPVPTSQMVPSRFASSWLDQERREPDNTQTENKTQPTSEVNLLEQKAMKASTEDEKLSVKLHAIQLQITLKEQELEQARSLESQAQTSESHNPTVDSSSTTKTDWN</sequence>
<dbReference type="InterPro" id="IPR001841">
    <property type="entry name" value="Znf_RING"/>
</dbReference>
<feature type="compositionally biased region" description="Polar residues" evidence="6">
    <location>
        <begin position="703"/>
        <end position="731"/>
    </location>
</feature>
<reference evidence="8" key="1">
    <citation type="submission" date="2022-11" db="EMBL/GenBank/DDBJ databases">
        <title>Centuries of genome instability and evolution in soft-shell clam transmissible cancer (bioRxiv).</title>
        <authorList>
            <person name="Hart S.F.M."/>
            <person name="Yonemitsu M.A."/>
            <person name="Giersch R.M."/>
            <person name="Beal B.F."/>
            <person name="Arriagada G."/>
            <person name="Davis B.W."/>
            <person name="Ostrander E.A."/>
            <person name="Goff S.P."/>
            <person name="Metzger M.J."/>
        </authorList>
    </citation>
    <scope>NUCLEOTIDE SEQUENCE</scope>
    <source>
        <strain evidence="8">MELC-2E11</strain>
        <tissue evidence="8">Siphon/mantle</tissue>
    </source>
</reference>
<proteinExistence type="predicted"/>
<feature type="region of interest" description="Disordered" evidence="6">
    <location>
        <begin position="579"/>
        <end position="610"/>
    </location>
</feature>
<dbReference type="PROSITE" id="PS00518">
    <property type="entry name" value="ZF_RING_1"/>
    <property type="match status" value="1"/>
</dbReference>
<feature type="compositionally biased region" description="Polar residues" evidence="6">
    <location>
        <begin position="1024"/>
        <end position="1050"/>
    </location>
</feature>
<feature type="compositionally biased region" description="Polar residues" evidence="6">
    <location>
        <begin position="643"/>
        <end position="662"/>
    </location>
</feature>
<evidence type="ECO:0000313" key="9">
    <source>
        <dbReference type="Proteomes" id="UP001164746"/>
    </source>
</evidence>
<feature type="compositionally biased region" description="Polar residues" evidence="6">
    <location>
        <begin position="1138"/>
        <end position="1149"/>
    </location>
</feature>
<feature type="region of interest" description="Disordered" evidence="6">
    <location>
        <begin position="1024"/>
        <end position="1051"/>
    </location>
</feature>
<evidence type="ECO:0000256" key="6">
    <source>
        <dbReference type="SAM" id="MobiDB-lite"/>
    </source>
</evidence>
<dbReference type="PANTHER" id="PTHR13139">
    <property type="entry name" value="RING FINGER AND CCCH-TYPE ZINC FINGER DOMAIN-CONTAINING PROTEIN"/>
    <property type="match status" value="1"/>
</dbReference>
<keyword evidence="3" id="KW-0862">Zinc</keyword>
<gene>
    <name evidence="8" type="ORF">MAR_008542</name>
</gene>
<dbReference type="InterPro" id="IPR041523">
    <property type="entry name" value="ROQ_II"/>
</dbReference>
<accession>A0ABY7E0N9</accession>
<evidence type="ECO:0000256" key="1">
    <source>
        <dbReference type="ARBA" id="ARBA00022723"/>
    </source>
</evidence>
<keyword evidence="5" id="KW-0175">Coiled coil</keyword>
<evidence type="ECO:0000256" key="4">
    <source>
        <dbReference type="PROSITE-ProRule" id="PRU00175"/>
    </source>
</evidence>
<evidence type="ECO:0000259" key="7">
    <source>
        <dbReference type="PROSITE" id="PS50089"/>
    </source>
</evidence>
<feature type="compositionally biased region" description="Polar residues" evidence="6">
    <location>
        <begin position="245"/>
        <end position="260"/>
    </location>
</feature>
<feature type="compositionally biased region" description="Acidic residues" evidence="6">
    <location>
        <begin position="674"/>
        <end position="687"/>
    </location>
</feature>
<evidence type="ECO:0000313" key="8">
    <source>
        <dbReference type="EMBL" id="WAR01984.1"/>
    </source>
</evidence>
<name>A0ABY7E0N9_MYAAR</name>
<dbReference type="InterPro" id="IPR027370">
    <property type="entry name" value="Znf-RING_euk"/>
</dbReference>
<keyword evidence="1" id="KW-0479">Metal-binding</keyword>
<dbReference type="Gene3D" id="1.20.120.1790">
    <property type="match status" value="1"/>
</dbReference>
<dbReference type="PROSITE" id="PS50089">
    <property type="entry name" value="ZF_RING_2"/>
    <property type="match status" value="1"/>
</dbReference>
<feature type="region of interest" description="Disordered" evidence="6">
    <location>
        <begin position="1186"/>
        <end position="1217"/>
    </location>
</feature>
<dbReference type="EMBL" id="CP111015">
    <property type="protein sequence ID" value="WAR01984.1"/>
    <property type="molecule type" value="Genomic_DNA"/>
</dbReference>
<feature type="domain" description="RING-type" evidence="7">
    <location>
        <begin position="14"/>
        <end position="54"/>
    </location>
</feature>
<dbReference type="SMART" id="SM00184">
    <property type="entry name" value="RING"/>
    <property type="match status" value="1"/>
</dbReference>
<dbReference type="Gene3D" id="3.30.40.10">
    <property type="entry name" value="Zinc/RING finger domain, C3HC4 (zinc finger)"/>
    <property type="match status" value="1"/>
</dbReference>
<dbReference type="Pfam" id="PF13445">
    <property type="entry name" value="zf-RING_UBOX"/>
    <property type="match status" value="1"/>
</dbReference>
<dbReference type="InterPro" id="IPR017907">
    <property type="entry name" value="Znf_RING_CS"/>
</dbReference>
<evidence type="ECO:0000256" key="5">
    <source>
        <dbReference type="SAM" id="Coils"/>
    </source>
</evidence>
<dbReference type="PANTHER" id="PTHR13139:SF54">
    <property type="entry name" value="RING-TYPE E3 UBIQUITIN TRANSFERASE"/>
    <property type="match status" value="1"/>
</dbReference>
<feature type="compositionally biased region" description="Polar residues" evidence="6">
    <location>
        <begin position="591"/>
        <end position="610"/>
    </location>
</feature>
<dbReference type="InterPro" id="IPR013083">
    <property type="entry name" value="Znf_RING/FYVE/PHD"/>
</dbReference>
<feature type="region of interest" description="Disordered" evidence="6">
    <location>
        <begin position="643"/>
        <end position="744"/>
    </location>
</feature>
<keyword evidence="9" id="KW-1185">Reference proteome</keyword>
<dbReference type="SUPFAM" id="SSF57850">
    <property type="entry name" value="RING/U-box"/>
    <property type="match status" value="1"/>
</dbReference>